<dbReference type="EMBL" id="JBHSGK010000003">
    <property type="protein sequence ID" value="MFC4735627.1"/>
    <property type="molecule type" value="Genomic_DNA"/>
</dbReference>
<evidence type="ECO:0000259" key="4">
    <source>
        <dbReference type="Pfam" id="PF13690"/>
    </source>
</evidence>
<keyword evidence="1" id="KW-0145">Chemotaxis</keyword>
<evidence type="ECO:0000313" key="6">
    <source>
        <dbReference type="Proteomes" id="UP001595896"/>
    </source>
</evidence>
<accession>A0ABV9NQG4</accession>
<dbReference type="RefSeq" id="WP_377908251.1">
    <property type="nucleotide sequence ID" value="NZ_JBHSGK010000003.1"/>
</dbReference>
<dbReference type="PANTHER" id="PTHR43693">
    <property type="entry name" value="PROTEIN PHOSPHATASE CHEZ"/>
    <property type="match status" value="1"/>
</dbReference>
<dbReference type="CDD" id="cd17909">
    <property type="entry name" value="CheC_ClassI"/>
    <property type="match status" value="1"/>
</dbReference>
<dbReference type="InterPro" id="IPR050992">
    <property type="entry name" value="CheZ_family_phosphatases"/>
</dbReference>
<comment type="caution">
    <text evidence="5">The sequence shown here is derived from an EMBL/GenBank/DDBJ whole genome shotgun (WGS) entry which is preliminary data.</text>
</comment>
<dbReference type="SUPFAM" id="SSF103039">
    <property type="entry name" value="CheC-like"/>
    <property type="match status" value="1"/>
</dbReference>
<dbReference type="InterPro" id="IPR028051">
    <property type="entry name" value="CheX-like_dom"/>
</dbReference>
<evidence type="ECO:0000256" key="2">
    <source>
        <dbReference type="ARBA" id="ARBA00022801"/>
    </source>
</evidence>
<dbReference type="Pfam" id="PF04509">
    <property type="entry name" value="CheC"/>
    <property type="match status" value="1"/>
</dbReference>
<proteinExistence type="predicted"/>
<feature type="domain" description="CheC-like protein" evidence="3">
    <location>
        <begin position="8"/>
        <end position="42"/>
    </location>
</feature>
<gene>
    <name evidence="5" type="ORF">ACFO4L_03415</name>
</gene>
<dbReference type="InterPro" id="IPR007597">
    <property type="entry name" value="CheC"/>
</dbReference>
<keyword evidence="6" id="KW-1185">Reference proteome</keyword>
<organism evidence="5 6">
    <name type="scientific">Bacillus daqingensis</name>
    <dbReference type="NCBI Taxonomy" id="872396"/>
    <lineage>
        <taxon>Bacteria</taxon>
        <taxon>Bacillati</taxon>
        <taxon>Bacillota</taxon>
        <taxon>Bacilli</taxon>
        <taxon>Bacillales</taxon>
        <taxon>Bacillaceae</taxon>
        <taxon>Bacillus</taxon>
    </lineage>
</organism>
<dbReference type="InterPro" id="IPR028976">
    <property type="entry name" value="CheC-like_sf"/>
</dbReference>
<feature type="domain" description="Chemotaxis phosphatase CheX-like" evidence="4">
    <location>
        <begin position="63"/>
        <end position="136"/>
    </location>
</feature>
<name>A0ABV9NQG4_9BACI</name>
<dbReference type="Proteomes" id="UP001595896">
    <property type="component" value="Unassembled WGS sequence"/>
</dbReference>
<keyword evidence="2" id="KW-0378">Hydrolase</keyword>
<evidence type="ECO:0000313" key="5">
    <source>
        <dbReference type="EMBL" id="MFC4735627.1"/>
    </source>
</evidence>
<reference evidence="6" key="1">
    <citation type="journal article" date="2019" name="Int. J. Syst. Evol. Microbiol.">
        <title>The Global Catalogue of Microorganisms (GCM) 10K type strain sequencing project: providing services to taxonomists for standard genome sequencing and annotation.</title>
        <authorList>
            <consortium name="The Broad Institute Genomics Platform"/>
            <consortium name="The Broad Institute Genome Sequencing Center for Infectious Disease"/>
            <person name="Wu L."/>
            <person name="Ma J."/>
        </authorList>
    </citation>
    <scope>NUCLEOTIDE SEQUENCE [LARGE SCALE GENOMIC DNA]</scope>
    <source>
        <strain evidence="6">JCM 12165</strain>
    </source>
</reference>
<protein>
    <submittedName>
        <fullName evidence="5">Chemotaxis protein CheC</fullName>
    </submittedName>
</protein>
<dbReference type="Gene3D" id="3.40.1550.10">
    <property type="entry name" value="CheC-like"/>
    <property type="match status" value="1"/>
</dbReference>
<dbReference type="Pfam" id="PF13690">
    <property type="entry name" value="CheX"/>
    <property type="match status" value="1"/>
</dbReference>
<evidence type="ECO:0000256" key="1">
    <source>
        <dbReference type="ARBA" id="ARBA00022500"/>
    </source>
</evidence>
<dbReference type="PANTHER" id="PTHR43693:SF1">
    <property type="entry name" value="PROTEIN PHOSPHATASE CHEZ"/>
    <property type="match status" value="1"/>
</dbReference>
<evidence type="ECO:0000259" key="3">
    <source>
        <dbReference type="Pfam" id="PF04509"/>
    </source>
</evidence>
<sequence length="201" mass="20840">MNYEIGAEELDFLKEAGNIGAGHAATALSTLTGRRMDMRVPSAAILPFEDIVLDDEEEAASAVLFQLSGALNGWMVFMLPDSQAERLARQMTGYAAPDSPALLQSAFAEAGNIVCGAYISAVSDLTGKVLNLSPPQQAADLKSVLIAEALSAVAPEADAALLIDACLTDDSESGGMEGSLLIVPEPDSLVALFPPAGQSDE</sequence>